<organism evidence="1 2">
    <name type="scientific">Pseudomonas syringae pv. helianthi</name>
    <dbReference type="NCBI Taxonomy" id="251654"/>
    <lineage>
        <taxon>Bacteria</taxon>
        <taxon>Pseudomonadati</taxon>
        <taxon>Pseudomonadota</taxon>
        <taxon>Gammaproteobacteria</taxon>
        <taxon>Pseudomonadales</taxon>
        <taxon>Pseudomonadaceae</taxon>
        <taxon>Pseudomonas</taxon>
    </lineage>
</organism>
<reference evidence="1 2" key="1">
    <citation type="submission" date="2015-09" db="EMBL/GenBank/DDBJ databases">
        <title>Genome announcement of multiple Pseudomonas syringae strains.</title>
        <authorList>
            <person name="Thakur S."/>
            <person name="Wang P.W."/>
            <person name="Gong Y."/>
            <person name="Weir B.S."/>
            <person name="Guttman D.S."/>
        </authorList>
    </citation>
    <scope>NUCLEOTIDE SEQUENCE [LARGE SCALE GENOMIC DNA]</scope>
    <source>
        <strain evidence="1 2">ICMP4531</strain>
    </source>
</reference>
<comment type="caution">
    <text evidence="1">The sequence shown here is derived from an EMBL/GenBank/DDBJ whole genome shotgun (WGS) entry which is preliminary data.</text>
</comment>
<name>A0A0P9RMQ0_9PSED</name>
<accession>A0A0P9RMQ0</accession>
<dbReference type="PATRIC" id="fig|251654.3.peg.1693"/>
<proteinExistence type="predicted"/>
<protein>
    <submittedName>
        <fullName evidence="1">Uncharacterized protein</fullName>
    </submittedName>
</protein>
<sequence length="377" mass="41671">MAKTGDKGYVLEELLRAYFLRAGMYAVRGVPLQLDGDDLTDVDIWIYEQSNGSSRRRQIVDAKSKLKPKAIERVLWTKGLLELLQVDGAHVATTDCRSVIKDVATRLGISILDGADLKRMSESEKIIFPERLSEEDLDKLIKSIDKGRRSKEFQTGYQDLKAGLIDGFGPGTVNRSLDHFIAFARLLASSHPSSPAAETALRLAYIAASIVALTLDFCLAKVFFKSAEDRRKTISNIIRFGDEEEGPGLEKVRVAAALIERYTPNGRAVSQSMLNSIRTDLQNIPAEVITDHVLTQMKGISLFQLARSLESEGFRMKPRGFDQLKLEEKSFLGVLLDFAGLERSAFADSWSGGSAQIQEAPKSTEANATGSLFESLY</sequence>
<evidence type="ECO:0000313" key="1">
    <source>
        <dbReference type="EMBL" id="KPX47061.1"/>
    </source>
</evidence>
<dbReference type="RefSeq" id="WP_054985396.1">
    <property type="nucleotide sequence ID" value="NZ_CP092918.1"/>
</dbReference>
<dbReference type="EMBL" id="LJQM01000073">
    <property type="protein sequence ID" value="KPX47061.1"/>
    <property type="molecule type" value="Genomic_DNA"/>
</dbReference>
<dbReference type="AlphaFoldDB" id="A0A0P9RMQ0"/>
<dbReference type="Proteomes" id="UP000050557">
    <property type="component" value="Unassembled WGS sequence"/>
</dbReference>
<gene>
    <name evidence="1" type="ORF">ALO68_01318</name>
</gene>
<evidence type="ECO:0000313" key="2">
    <source>
        <dbReference type="Proteomes" id="UP000050557"/>
    </source>
</evidence>